<name>A0AAE1QGV0_9EUCA</name>
<dbReference type="EMBL" id="JAWZYT010000212">
    <property type="protein sequence ID" value="KAK4326535.1"/>
    <property type="molecule type" value="Genomic_DNA"/>
</dbReference>
<evidence type="ECO:0000256" key="1">
    <source>
        <dbReference type="SAM" id="MobiDB-lite"/>
    </source>
</evidence>
<feature type="signal peptide" evidence="2">
    <location>
        <begin position="1"/>
        <end position="27"/>
    </location>
</feature>
<organism evidence="3 4">
    <name type="scientific">Petrolisthes manimaculis</name>
    <dbReference type="NCBI Taxonomy" id="1843537"/>
    <lineage>
        <taxon>Eukaryota</taxon>
        <taxon>Metazoa</taxon>
        <taxon>Ecdysozoa</taxon>
        <taxon>Arthropoda</taxon>
        <taxon>Crustacea</taxon>
        <taxon>Multicrustacea</taxon>
        <taxon>Malacostraca</taxon>
        <taxon>Eumalacostraca</taxon>
        <taxon>Eucarida</taxon>
        <taxon>Decapoda</taxon>
        <taxon>Pleocyemata</taxon>
        <taxon>Anomura</taxon>
        <taxon>Galatheoidea</taxon>
        <taxon>Porcellanidae</taxon>
        <taxon>Petrolisthes</taxon>
    </lineage>
</organism>
<proteinExistence type="predicted"/>
<reference evidence="3" key="1">
    <citation type="submission" date="2023-11" db="EMBL/GenBank/DDBJ databases">
        <title>Genome assemblies of two species of porcelain crab, Petrolisthes cinctipes and Petrolisthes manimaculis (Anomura: Porcellanidae).</title>
        <authorList>
            <person name="Angst P."/>
        </authorList>
    </citation>
    <scope>NUCLEOTIDE SEQUENCE</scope>
    <source>
        <strain evidence="3">PB745_02</strain>
        <tissue evidence="3">Gill</tissue>
    </source>
</reference>
<feature type="compositionally biased region" description="Basic residues" evidence="1">
    <location>
        <begin position="83"/>
        <end position="105"/>
    </location>
</feature>
<evidence type="ECO:0000313" key="3">
    <source>
        <dbReference type="EMBL" id="KAK4326535.1"/>
    </source>
</evidence>
<dbReference type="Proteomes" id="UP001292094">
    <property type="component" value="Unassembled WGS sequence"/>
</dbReference>
<protein>
    <submittedName>
        <fullName evidence="3">Uncharacterized protein</fullName>
    </submittedName>
</protein>
<accession>A0AAE1QGV0</accession>
<evidence type="ECO:0000313" key="4">
    <source>
        <dbReference type="Proteomes" id="UP001292094"/>
    </source>
</evidence>
<dbReference type="AlphaFoldDB" id="A0AAE1QGV0"/>
<feature type="chain" id="PRO_5042099360" evidence="2">
    <location>
        <begin position="28"/>
        <end position="105"/>
    </location>
</feature>
<comment type="caution">
    <text evidence="3">The sequence shown here is derived from an EMBL/GenBank/DDBJ whole genome shotgun (WGS) entry which is preliminary data.</text>
</comment>
<keyword evidence="4" id="KW-1185">Reference proteome</keyword>
<feature type="region of interest" description="Disordered" evidence="1">
    <location>
        <begin position="51"/>
        <end position="105"/>
    </location>
</feature>
<keyword evidence="2" id="KW-0732">Signal</keyword>
<gene>
    <name evidence="3" type="ORF">Pmani_002956</name>
</gene>
<evidence type="ECO:0000256" key="2">
    <source>
        <dbReference type="SAM" id="SignalP"/>
    </source>
</evidence>
<sequence>MVRVKLLIMVVMVATVLGLGLLGTSEALSIDGLNVNNDIMATWADHTALRVERQAGSSSEESSATDEDSTSVESVESDERRGNGGRRGRGGRKKGKKGGRGKRTY</sequence>